<dbReference type="PANTHER" id="PTHR24177">
    <property type="entry name" value="CASKIN"/>
    <property type="match status" value="1"/>
</dbReference>
<dbReference type="PANTHER" id="PTHR24177:SF463">
    <property type="entry name" value="OS09G0331600 PROTEIN"/>
    <property type="match status" value="1"/>
</dbReference>
<keyword evidence="1" id="KW-1133">Transmembrane helix</keyword>
<proteinExistence type="predicted"/>
<dbReference type="Pfam" id="PF13962">
    <property type="entry name" value="PGG"/>
    <property type="match status" value="1"/>
</dbReference>
<dbReference type="GO" id="GO:0016020">
    <property type="term" value="C:membrane"/>
    <property type="evidence" value="ECO:0007669"/>
    <property type="project" value="TreeGrafter"/>
</dbReference>
<organism evidence="3 4">
    <name type="scientific">Dillenia turbinata</name>
    <dbReference type="NCBI Taxonomy" id="194707"/>
    <lineage>
        <taxon>Eukaryota</taxon>
        <taxon>Viridiplantae</taxon>
        <taxon>Streptophyta</taxon>
        <taxon>Embryophyta</taxon>
        <taxon>Tracheophyta</taxon>
        <taxon>Spermatophyta</taxon>
        <taxon>Magnoliopsida</taxon>
        <taxon>eudicotyledons</taxon>
        <taxon>Gunneridae</taxon>
        <taxon>Pentapetalae</taxon>
        <taxon>Dilleniales</taxon>
        <taxon>Dilleniaceae</taxon>
        <taxon>Dillenia</taxon>
    </lineage>
</organism>
<dbReference type="Proteomes" id="UP001370490">
    <property type="component" value="Unassembled WGS sequence"/>
</dbReference>
<keyword evidence="1" id="KW-0472">Membrane</keyword>
<sequence length="166" mass="18204">ATRGHCNVLRIDNGEKEDTAHEHIKKVGETHLIVVALIATVTFAAGFTLPGGYTNDAFELGMALLTKRATFKAFVISDTVALVLSTTTVFIYFIAALYANQTKLFNRVLPHNLRYGSYGSGIHDRNLCSLPDLCPLAVLSRAMGCCFFVAYFEKLEVARAQAMPQD</sequence>
<protein>
    <submittedName>
        <fullName evidence="3">PGG domain</fullName>
    </submittedName>
</protein>
<dbReference type="AlphaFoldDB" id="A0AAN8YWY4"/>
<comment type="caution">
    <text evidence="3">The sequence shown here is derived from an EMBL/GenBank/DDBJ whole genome shotgun (WGS) entry which is preliminary data.</text>
</comment>
<reference evidence="3 4" key="1">
    <citation type="submission" date="2023-12" db="EMBL/GenBank/DDBJ databases">
        <title>A high-quality genome assembly for Dillenia turbinata (Dilleniales).</title>
        <authorList>
            <person name="Chanderbali A."/>
        </authorList>
    </citation>
    <scope>NUCLEOTIDE SEQUENCE [LARGE SCALE GENOMIC DNA]</scope>
    <source>
        <strain evidence="3">LSX21</strain>
        <tissue evidence="3">Leaf</tissue>
    </source>
</reference>
<name>A0AAN8YWY4_9MAGN</name>
<feature type="non-terminal residue" evidence="3">
    <location>
        <position position="1"/>
    </location>
</feature>
<dbReference type="InterPro" id="IPR026961">
    <property type="entry name" value="PGG_dom"/>
</dbReference>
<evidence type="ECO:0000313" key="4">
    <source>
        <dbReference type="Proteomes" id="UP001370490"/>
    </source>
</evidence>
<feature type="transmembrane region" description="Helical" evidence="1">
    <location>
        <begin position="73"/>
        <end position="99"/>
    </location>
</feature>
<feature type="domain" description="PGG" evidence="2">
    <location>
        <begin position="22"/>
        <end position="102"/>
    </location>
</feature>
<evidence type="ECO:0000256" key="1">
    <source>
        <dbReference type="SAM" id="Phobius"/>
    </source>
</evidence>
<accession>A0AAN8YWY4</accession>
<dbReference type="EMBL" id="JBAMMX010000024">
    <property type="protein sequence ID" value="KAK6916066.1"/>
    <property type="molecule type" value="Genomic_DNA"/>
</dbReference>
<evidence type="ECO:0000259" key="2">
    <source>
        <dbReference type="Pfam" id="PF13962"/>
    </source>
</evidence>
<feature type="transmembrane region" description="Helical" evidence="1">
    <location>
        <begin position="32"/>
        <end position="53"/>
    </location>
</feature>
<keyword evidence="4" id="KW-1185">Reference proteome</keyword>
<keyword evidence="1" id="KW-0812">Transmembrane</keyword>
<gene>
    <name evidence="3" type="ORF">RJ641_018927</name>
</gene>
<evidence type="ECO:0000313" key="3">
    <source>
        <dbReference type="EMBL" id="KAK6916066.1"/>
    </source>
</evidence>